<feature type="transmembrane region" description="Helical" evidence="2">
    <location>
        <begin position="20"/>
        <end position="41"/>
    </location>
</feature>
<dbReference type="InterPro" id="IPR028082">
    <property type="entry name" value="Peripla_BP_I"/>
</dbReference>
<dbReference type="InterPro" id="IPR051010">
    <property type="entry name" value="BCAA_transport"/>
</dbReference>
<evidence type="ECO:0000256" key="2">
    <source>
        <dbReference type="SAM" id="Phobius"/>
    </source>
</evidence>
<dbReference type="PANTHER" id="PTHR30483">
    <property type="entry name" value="LEUCINE-SPECIFIC-BINDING PROTEIN"/>
    <property type="match status" value="1"/>
</dbReference>
<gene>
    <name evidence="4" type="ORF">AKJ66_03570</name>
</gene>
<keyword evidence="2" id="KW-1133">Transmembrane helix</keyword>
<keyword evidence="2" id="KW-0812">Transmembrane</keyword>
<dbReference type="CDD" id="cd06330">
    <property type="entry name" value="PBP1_As_SBP-like"/>
    <property type="match status" value="1"/>
</dbReference>
<dbReference type="SUPFAM" id="SSF53822">
    <property type="entry name" value="Periplasmic binding protein-like I"/>
    <property type="match status" value="1"/>
</dbReference>
<evidence type="ECO:0000256" key="1">
    <source>
        <dbReference type="ARBA" id="ARBA00022729"/>
    </source>
</evidence>
<dbReference type="PANTHER" id="PTHR30483:SF37">
    <property type="entry name" value="ABC TRANSPORTER SUBSTRATE-BINDING PROTEIN"/>
    <property type="match status" value="1"/>
</dbReference>
<organism evidence="4 5">
    <name type="scientific">candidate division MSBL1 archaeon SCGC-AAA259E22</name>
    <dbReference type="NCBI Taxonomy" id="1698265"/>
    <lineage>
        <taxon>Archaea</taxon>
        <taxon>Methanobacteriati</taxon>
        <taxon>Methanobacteriota</taxon>
        <taxon>candidate division MSBL1</taxon>
    </lineage>
</organism>
<accession>A0A133UF17</accession>
<dbReference type="InterPro" id="IPR028081">
    <property type="entry name" value="Leu-bd"/>
</dbReference>
<dbReference type="AlphaFoldDB" id="A0A133UF17"/>
<name>A0A133UF17_9EURY</name>
<dbReference type="Proteomes" id="UP000070657">
    <property type="component" value="Unassembled WGS sequence"/>
</dbReference>
<dbReference type="EMBL" id="LHXP01000047">
    <property type="protein sequence ID" value="KXA92770.1"/>
    <property type="molecule type" value="Genomic_DNA"/>
</dbReference>
<proteinExistence type="predicted"/>
<evidence type="ECO:0000313" key="5">
    <source>
        <dbReference type="Proteomes" id="UP000070657"/>
    </source>
</evidence>
<evidence type="ECO:0000313" key="4">
    <source>
        <dbReference type="EMBL" id="KXA92770.1"/>
    </source>
</evidence>
<feature type="domain" description="Leucine-binding protein" evidence="3">
    <location>
        <begin position="105"/>
        <end position="447"/>
    </location>
</feature>
<dbReference type="Pfam" id="PF13458">
    <property type="entry name" value="Peripla_BP_6"/>
    <property type="match status" value="1"/>
</dbReference>
<keyword evidence="5" id="KW-1185">Reference proteome</keyword>
<dbReference type="Gene3D" id="3.40.50.2300">
    <property type="match status" value="2"/>
</dbReference>
<keyword evidence="1" id="KW-0732">Signal</keyword>
<sequence length="489" mass="54272">MIKIIKENQKGQAFPLEYAIIVLVIISLIGSWTAVAFGGGVSKSEVESSLKDTRETIIESIGKEVTRTDMIDFLSGKSWNEARTVVQDAGIEVPTKAGIEVPEGPLKIGSQYFMSGAAGLYGDMAKKGIQIAVDEINANGGILGREIDVVFRDEAEGPLKNFRDLVNKEGCKLLMGVDSSGDALNLKPIIEDELKVPCIITHAATPRLFAWEKSKYTFGIRMNEEPVVNAACKMIAKMEDVNKVAFVGPDYSYGWDTYALYEAYLNKYAPGVEVLDPIYKPLGKTDFTAEIDKLKAEKPDVIASNIWGAQLPAFLKQSKQQGLWDVIDYHFNNMLTGHWELLTDEMVPEQGELWGSGRYVYNWPPHDVHPLNDRFVEKFRNRYDTRPPYVAATGYTALYAYKEAIERAAANLGEWPSSEQIAHYLEGLAVPGPMGPVHLRAKDHQGVYTAVWEQIVKEEEGEQPSGTNLQVFPAGEAYPAPLETALEKK</sequence>
<evidence type="ECO:0000259" key="3">
    <source>
        <dbReference type="Pfam" id="PF13458"/>
    </source>
</evidence>
<comment type="caution">
    <text evidence="4">The sequence shown here is derived from an EMBL/GenBank/DDBJ whole genome shotgun (WGS) entry which is preliminary data.</text>
</comment>
<protein>
    <recommendedName>
        <fullName evidence="3">Leucine-binding protein domain-containing protein</fullName>
    </recommendedName>
</protein>
<keyword evidence="2" id="KW-0472">Membrane</keyword>
<reference evidence="4 5" key="1">
    <citation type="journal article" date="2016" name="Sci. Rep.">
        <title>Metabolic traits of an uncultured archaeal lineage -MSBL1- from brine pools of the Red Sea.</title>
        <authorList>
            <person name="Mwirichia R."/>
            <person name="Alam I."/>
            <person name="Rashid M."/>
            <person name="Vinu M."/>
            <person name="Ba-Alawi W."/>
            <person name="Anthony Kamau A."/>
            <person name="Kamanda Ngugi D."/>
            <person name="Goker M."/>
            <person name="Klenk H.P."/>
            <person name="Bajic V."/>
            <person name="Stingl U."/>
        </authorList>
    </citation>
    <scope>NUCLEOTIDE SEQUENCE [LARGE SCALE GENOMIC DNA]</scope>
    <source>
        <strain evidence="4">SCGC-AAA259E22</strain>
    </source>
</reference>